<protein>
    <recommendedName>
        <fullName evidence="3">CopG family transcriptional regulator</fullName>
    </recommendedName>
</protein>
<keyword evidence="2" id="KW-1185">Reference proteome</keyword>
<dbReference type="EMBL" id="ANNX02000051">
    <property type="protein sequence ID" value="KYC35752.1"/>
    <property type="molecule type" value="Genomic_DNA"/>
</dbReference>
<accession>A0A139WTJ6</accession>
<dbReference type="STRING" id="128403.WA1_08085"/>
<gene>
    <name evidence="1" type="ORF">WA1_08085</name>
</gene>
<organism evidence="1 2">
    <name type="scientific">Scytonema hofmannii PCC 7110</name>
    <dbReference type="NCBI Taxonomy" id="128403"/>
    <lineage>
        <taxon>Bacteria</taxon>
        <taxon>Bacillati</taxon>
        <taxon>Cyanobacteriota</taxon>
        <taxon>Cyanophyceae</taxon>
        <taxon>Nostocales</taxon>
        <taxon>Scytonemataceae</taxon>
        <taxon>Scytonema</taxon>
    </lineage>
</organism>
<reference evidence="1 2" key="1">
    <citation type="journal article" date="2013" name="Genome Biol. Evol.">
        <title>Genomes of Stigonematalean cyanobacteria (subsection V) and the evolution of oxygenic photosynthesis from prokaryotes to plastids.</title>
        <authorList>
            <person name="Dagan T."/>
            <person name="Roettger M."/>
            <person name="Stucken K."/>
            <person name="Landan G."/>
            <person name="Koch R."/>
            <person name="Major P."/>
            <person name="Gould S.B."/>
            <person name="Goremykin V.V."/>
            <person name="Rippka R."/>
            <person name="Tandeau de Marsac N."/>
            <person name="Gugger M."/>
            <person name="Lockhart P.J."/>
            <person name="Allen J.F."/>
            <person name="Brune I."/>
            <person name="Maus I."/>
            <person name="Puhler A."/>
            <person name="Martin W.F."/>
        </authorList>
    </citation>
    <scope>NUCLEOTIDE SEQUENCE [LARGE SCALE GENOMIC DNA]</scope>
    <source>
        <strain evidence="1 2">PCC 7110</strain>
    </source>
</reference>
<dbReference type="GO" id="GO:0006355">
    <property type="term" value="P:regulation of DNA-templated transcription"/>
    <property type="evidence" value="ECO:0007669"/>
    <property type="project" value="InterPro"/>
</dbReference>
<evidence type="ECO:0008006" key="3">
    <source>
        <dbReference type="Google" id="ProtNLM"/>
    </source>
</evidence>
<dbReference type="AlphaFoldDB" id="A0A139WTJ6"/>
<name>A0A139WTJ6_9CYAN</name>
<dbReference type="OrthoDB" id="573387at2"/>
<dbReference type="RefSeq" id="WP_017749026.1">
    <property type="nucleotide sequence ID" value="NZ_KQ976354.1"/>
</dbReference>
<comment type="caution">
    <text evidence="1">The sequence shown here is derived from an EMBL/GenBank/DDBJ whole genome shotgun (WGS) entry which is preliminary data.</text>
</comment>
<dbReference type="InterPro" id="IPR013321">
    <property type="entry name" value="Arc_rbn_hlx_hlx"/>
</dbReference>
<dbReference type="Gene3D" id="1.10.1220.10">
    <property type="entry name" value="Met repressor-like"/>
    <property type="match status" value="1"/>
</dbReference>
<evidence type="ECO:0000313" key="1">
    <source>
        <dbReference type="EMBL" id="KYC35752.1"/>
    </source>
</evidence>
<sequence>MHHRINIALPEKTLQLLDRFASKGDRSSFIDEAIQYYVDQKQKEKLRQQLKEGAIRRAERDRNLTEDWFALEEEAWQQNV</sequence>
<proteinExistence type="predicted"/>
<evidence type="ECO:0000313" key="2">
    <source>
        <dbReference type="Proteomes" id="UP000076925"/>
    </source>
</evidence>
<dbReference type="Proteomes" id="UP000076925">
    <property type="component" value="Unassembled WGS sequence"/>
</dbReference>